<evidence type="ECO:0000313" key="2">
    <source>
        <dbReference type="Proteomes" id="UP001363151"/>
    </source>
</evidence>
<gene>
    <name evidence="1" type="ORF">SO694_00141013</name>
</gene>
<accession>A0ABR1FPB0</accession>
<dbReference type="Proteomes" id="UP001363151">
    <property type="component" value="Unassembled WGS sequence"/>
</dbReference>
<name>A0ABR1FPB0_AURAN</name>
<comment type="caution">
    <text evidence="1">The sequence shown here is derived from an EMBL/GenBank/DDBJ whole genome shotgun (WGS) entry which is preliminary data.</text>
</comment>
<sequence>MVRLLLLAACCSAATDVERWEDRWSSGAWDDGWRAQVGPVDVTCEFRYRLGIRDGKVGGTRPALAVAYGRPAPYGPSRQRIVFEPDAAAADDFASTPRLCEYRSSKTINGSAPADLMVASSVGYLFRLWPYFVNHVCYGEAAGHRVFVWIGELPEGLATTVNGGCRGSRQGQLLLAEGMLPDQRRLKSAYYGRGDGYEALNSNHYNKIPASAAVLDRPGVDGLFYADLDSYFDVAALQEPRLADAIHGAGTLDLSFFSNAGSAAPFWNVKGCAFYARRSPLASAVLDGWIEERCGFKDQYPLWHTLLTAAADAGCLSYDGEIYGMLSHDAMKRGAELHPHLALSAAQLRVACASFRFAPTRFEWPAHRSVPGDALARFPYEGGEFNVSNLLEGTPDAGRLLAFLGLGDLDPDTFL</sequence>
<dbReference type="KEGG" id="aaf:AURANDRAFT_66712"/>
<keyword evidence="2" id="KW-1185">Reference proteome</keyword>
<evidence type="ECO:0000313" key="1">
    <source>
        <dbReference type="EMBL" id="KAK7234973.1"/>
    </source>
</evidence>
<reference evidence="1 2" key="1">
    <citation type="submission" date="2024-03" db="EMBL/GenBank/DDBJ databases">
        <title>Aureococcus anophagefferens CCMP1851 and Kratosvirus quantuckense: Draft genome of a second virus-susceptible host strain in the model system.</title>
        <authorList>
            <person name="Chase E."/>
            <person name="Truchon A.R."/>
            <person name="Schepens W."/>
            <person name="Wilhelm S.W."/>
        </authorList>
    </citation>
    <scope>NUCLEOTIDE SEQUENCE [LARGE SCALE GENOMIC DNA]</scope>
    <source>
        <strain evidence="1 2">CCMP1851</strain>
    </source>
</reference>
<protein>
    <submittedName>
        <fullName evidence="1">Uncharacterized protein</fullName>
    </submittedName>
</protein>
<proteinExistence type="predicted"/>
<dbReference type="EMBL" id="JBBJCI010000299">
    <property type="protein sequence ID" value="KAK7234973.1"/>
    <property type="molecule type" value="Genomic_DNA"/>
</dbReference>
<organism evidence="1 2">
    <name type="scientific">Aureococcus anophagefferens</name>
    <name type="common">Harmful bloom alga</name>
    <dbReference type="NCBI Taxonomy" id="44056"/>
    <lineage>
        <taxon>Eukaryota</taxon>
        <taxon>Sar</taxon>
        <taxon>Stramenopiles</taxon>
        <taxon>Ochrophyta</taxon>
        <taxon>Pelagophyceae</taxon>
        <taxon>Pelagomonadales</taxon>
        <taxon>Pelagomonadaceae</taxon>
        <taxon>Aureococcus</taxon>
    </lineage>
</organism>